<evidence type="ECO:0000313" key="2">
    <source>
        <dbReference type="Proteomes" id="UP000801864"/>
    </source>
</evidence>
<evidence type="ECO:0000313" key="1">
    <source>
        <dbReference type="EMBL" id="KAF3076770.1"/>
    </source>
</evidence>
<dbReference type="EMBL" id="QLNT01000002">
    <property type="protein sequence ID" value="KAF3076770.1"/>
    <property type="molecule type" value="Genomic_DNA"/>
</dbReference>
<proteinExistence type="predicted"/>
<sequence length="79" mass="8444">MPKGDSTCTCTFLAARVQFPPTACLTLLGLHLSGATREYPLPDDTCGQALSRHRPKVTAKSLFLETCKVAGKDPVLPLS</sequence>
<gene>
    <name evidence="1" type="ORF">CFAM422_001344</name>
</gene>
<dbReference type="Proteomes" id="UP000801864">
    <property type="component" value="Unassembled WGS sequence"/>
</dbReference>
<keyword evidence="2" id="KW-1185">Reference proteome</keyword>
<organism evidence="1 2">
    <name type="scientific">Trichoderma lentiforme</name>
    <dbReference type="NCBI Taxonomy" id="1567552"/>
    <lineage>
        <taxon>Eukaryota</taxon>
        <taxon>Fungi</taxon>
        <taxon>Dikarya</taxon>
        <taxon>Ascomycota</taxon>
        <taxon>Pezizomycotina</taxon>
        <taxon>Sordariomycetes</taxon>
        <taxon>Hypocreomycetidae</taxon>
        <taxon>Hypocreales</taxon>
        <taxon>Hypocreaceae</taxon>
        <taxon>Trichoderma</taxon>
    </lineage>
</organism>
<dbReference type="AlphaFoldDB" id="A0A9P5CGI1"/>
<protein>
    <submittedName>
        <fullName evidence="1">Uncharacterized protein</fullName>
    </submittedName>
</protein>
<comment type="caution">
    <text evidence="1">The sequence shown here is derived from an EMBL/GenBank/DDBJ whole genome shotgun (WGS) entry which is preliminary data.</text>
</comment>
<accession>A0A9P5CGI1</accession>
<name>A0A9P5CGI1_9HYPO</name>
<reference evidence="1 2" key="1">
    <citation type="submission" date="2018-06" db="EMBL/GenBank/DDBJ databases">
        <title>Genome analysis of cellulolytic fungus Trichoderma lentiforme CFAM-422.</title>
        <authorList>
            <person name="Steindorff A.S."/>
            <person name="Formighieri E.F."/>
            <person name="Midorikawa G.E.O."/>
            <person name="Tamietti M.S."/>
            <person name="Ramos E.Z."/>
            <person name="Silva A.S."/>
            <person name="Bon E.P.S."/>
            <person name="Mendes T.D."/>
            <person name="Damaso M.C.T."/>
            <person name="Favaro L.C.L."/>
        </authorList>
    </citation>
    <scope>NUCLEOTIDE SEQUENCE [LARGE SCALE GENOMIC DNA]</scope>
    <source>
        <strain evidence="1 2">CFAM-422</strain>
    </source>
</reference>